<name>A0A1G7BWW0_9ACTN</name>
<evidence type="ECO:0000259" key="1">
    <source>
        <dbReference type="Pfam" id="PF07992"/>
    </source>
</evidence>
<sequence length="400" mass="43638">MSTSAPPQSRTHDVVVVGAGNGGISAAALLRRQGCPDVVVVDATETHSYKPLQNYVGAGRCTMEELRRPQADVVPDGVRWHRSMVVAVDPVQRTVTCADGSVLGYGDLVLAPGSRVSWDPVPGAAEAVAAGRLCSTFDEHLVTRTWDAVRGLTSGRAVFSIHADPSSGRETALKPLFMACDHWRRTGVLDDIEVLLVCDTEDVHPVPRIDREIRTHLDDYGVRLRRAAVAAVEDDGAVVVLEGPAGRERLPVDLLHLLPPYVGQDFVAASGLESPGSLGHLAVDPETLRHPRHQHVWCIGDGADLGTARTGGALRRQVSVLVENIRRSRRGDPLSRYDGYTVGPIATSLSRLSFGEYDGADRIVSSVPLVDQVTSRRVWWLVDRYLLPWTYWNRILRGRV</sequence>
<evidence type="ECO:0000313" key="3">
    <source>
        <dbReference type="Proteomes" id="UP000198546"/>
    </source>
</evidence>
<dbReference type="AlphaFoldDB" id="A0A1G7BWW0"/>
<gene>
    <name evidence="2" type="ORF">SAMN04489747_3092</name>
</gene>
<dbReference type="Gene3D" id="3.50.50.60">
    <property type="entry name" value="FAD/NAD(P)-binding domain"/>
    <property type="match status" value="2"/>
</dbReference>
<dbReference type="SUPFAM" id="SSF51905">
    <property type="entry name" value="FAD/NAD(P)-binding domain"/>
    <property type="match status" value="2"/>
</dbReference>
<dbReference type="Pfam" id="PF07992">
    <property type="entry name" value="Pyr_redox_2"/>
    <property type="match status" value="1"/>
</dbReference>
<accession>A0A1G7BWW0</accession>
<feature type="domain" description="FAD/NAD(P)-binding" evidence="1">
    <location>
        <begin position="12"/>
        <end position="135"/>
    </location>
</feature>
<dbReference type="EMBL" id="LT629688">
    <property type="protein sequence ID" value="SDE31492.1"/>
    <property type="molecule type" value="Genomic_DNA"/>
</dbReference>
<proteinExistence type="predicted"/>
<dbReference type="PRINTS" id="PR00411">
    <property type="entry name" value="PNDRDTASEI"/>
</dbReference>
<dbReference type="STRING" id="675864.SAMN04489747_3092"/>
<dbReference type="PANTHER" id="PTHR10632">
    <property type="entry name" value="SULFIDE:QUINONE OXIDOREDUCTASE"/>
    <property type="match status" value="1"/>
</dbReference>
<dbReference type="GO" id="GO:0070221">
    <property type="term" value="P:sulfide oxidation, using sulfide:quinone oxidoreductase"/>
    <property type="evidence" value="ECO:0007669"/>
    <property type="project" value="TreeGrafter"/>
</dbReference>
<evidence type="ECO:0000313" key="2">
    <source>
        <dbReference type="EMBL" id="SDE31492.1"/>
    </source>
</evidence>
<protein>
    <submittedName>
        <fullName evidence="2">Sulfide:quinone oxidoreductase</fullName>
    </submittedName>
</protein>
<dbReference type="InterPro" id="IPR015904">
    <property type="entry name" value="Sulphide_quinone_reductase"/>
</dbReference>
<reference evidence="2 3" key="1">
    <citation type="submission" date="2016-10" db="EMBL/GenBank/DDBJ databases">
        <authorList>
            <person name="de Groot N.N."/>
        </authorList>
    </citation>
    <scope>NUCLEOTIDE SEQUENCE [LARGE SCALE GENOMIC DNA]</scope>
    <source>
        <strain evidence="2 3">MON 2.2</strain>
    </source>
</reference>
<dbReference type="Proteomes" id="UP000198546">
    <property type="component" value="Chromosome i"/>
</dbReference>
<organism evidence="2 3">
    <name type="scientific">Auraticoccus monumenti</name>
    <dbReference type="NCBI Taxonomy" id="675864"/>
    <lineage>
        <taxon>Bacteria</taxon>
        <taxon>Bacillati</taxon>
        <taxon>Actinomycetota</taxon>
        <taxon>Actinomycetes</taxon>
        <taxon>Propionibacteriales</taxon>
        <taxon>Propionibacteriaceae</taxon>
        <taxon>Auraticoccus</taxon>
    </lineage>
</organism>
<dbReference type="InterPro" id="IPR023753">
    <property type="entry name" value="FAD/NAD-binding_dom"/>
</dbReference>
<dbReference type="GO" id="GO:0071949">
    <property type="term" value="F:FAD binding"/>
    <property type="evidence" value="ECO:0007669"/>
    <property type="project" value="TreeGrafter"/>
</dbReference>
<dbReference type="GO" id="GO:0070224">
    <property type="term" value="F:sulfide:quinone oxidoreductase activity"/>
    <property type="evidence" value="ECO:0007669"/>
    <property type="project" value="TreeGrafter"/>
</dbReference>
<dbReference type="PANTHER" id="PTHR10632:SF2">
    <property type="entry name" value="SULFIDE:QUINONE OXIDOREDUCTASE, MITOCHONDRIAL"/>
    <property type="match status" value="1"/>
</dbReference>
<keyword evidence="3" id="KW-1185">Reference proteome</keyword>
<dbReference type="InterPro" id="IPR036188">
    <property type="entry name" value="FAD/NAD-bd_sf"/>
</dbReference>
<dbReference type="RefSeq" id="WP_172804059.1">
    <property type="nucleotide sequence ID" value="NZ_LT629688.1"/>
</dbReference>